<comment type="caution">
    <text evidence="1">The sequence shown here is derived from an EMBL/GenBank/DDBJ whole genome shotgun (WGS) entry which is preliminary data.</text>
</comment>
<dbReference type="AlphaFoldDB" id="A0AAP0LJE6"/>
<name>A0AAP0LJE6_9MAGN</name>
<evidence type="ECO:0000313" key="1">
    <source>
        <dbReference type="EMBL" id="KAK9169294.1"/>
    </source>
</evidence>
<sequence length="91" mass="10605">MNWVEERLDRVVPTQSRKLMFDRVWVRNLIAPASDHRALFLEIASWEVAKKLRELGVRRVREFNCKQWGKGCLGVVDKAGARTFSYQCPKG</sequence>
<dbReference type="EMBL" id="JBBNAF010000001">
    <property type="protein sequence ID" value="KAK9169294.1"/>
    <property type="molecule type" value="Genomic_DNA"/>
</dbReference>
<proteinExistence type="predicted"/>
<protein>
    <submittedName>
        <fullName evidence="1">Uncharacterized protein</fullName>
    </submittedName>
</protein>
<organism evidence="1 2">
    <name type="scientific">Stephania yunnanensis</name>
    <dbReference type="NCBI Taxonomy" id="152371"/>
    <lineage>
        <taxon>Eukaryota</taxon>
        <taxon>Viridiplantae</taxon>
        <taxon>Streptophyta</taxon>
        <taxon>Embryophyta</taxon>
        <taxon>Tracheophyta</taxon>
        <taxon>Spermatophyta</taxon>
        <taxon>Magnoliopsida</taxon>
        <taxon>Ranunculales</taxon>
        <taxon>Menispermaceae</taxon>
        <taxon>Menispermoideae</taxon>
        <taxon>Cissampelideae</taxon>
        <taxon>Stephania</taxon>
    </lineage>
</organism>
<dbReference type="Proteomes" id="UP001420932">
    <property type="component" value="Unassembled WGS sequence"/>
</dbReference>
<reference evidence="1 2" key="1">
    <citation type="submission" date="2024-01" db="EMBL/GenBank/DDBJ databases">
        <title>Genome assemblies of Stephania.</title>
        <authorList>
            <person name="Yang L."/>
        </authorList>
    </citation>
    <scope>NUCLEOTIDE SEQUENCE [LARGE SCALE GENOMIC DNA]</scope>
    <source>
        <strain evidence="1">YNDBR</strain>
        <tissue evidence="1">Leaf</tissue>
    </source>
</reference>
<keyword evidence="2" id="KW-1185">Reference proteome</keyword>
<evidence type="ECO:0000313" key="2">
    <source>
        <dbReference type="Proteomes" id="UP001420932"/>
    </source>
</evidence>
<accession>A0AAP0LJE6</accession>
<gene>
    <name evidence="1" type="ORF">Syun_001434</name>
</gene>